<sequence>MRLAIIAVGHKMPGWIQEGFNEYTRRMPPELRVELTELKPDDRGSGKTVEKAKALEGERILAAVPDGATLIALDERGRSVTTQGLSVMLSEWMRDGTAPAFVIGGADGLSEAVKERANKLISLSVMTLPHALARVLLAEQLYRAWSILAKHPYHRE</sequence>
<keyword evidence="4 6" id="KW-0949">S-adenosyl-L-methionine</keyword>
<evidence type="ECO:0000256" key="6">
    <source>
        <dbReference type="HAMAP-Rule" id="MF_00658"/>
    </source>
</evidence>
<evidence type="ECO:0000256" key="1">
    <source>
        <dbReference type="ARBA" id="ARBA00022552"/>
    </source>
</evidence>
<dbReference type="RefSeq" id="WP_171159857.1">
    <property type="nucleotide sequence ID" value="NZ_CP053073.1"/>
</dbReference>
<keyword evidence="3 6" id="KW-0808">Transferase</keyword>
<dbReference type="GO" id="GO:0005737">
    <property type="term" value="C:cytoplasm"/>
    <property type="evidence" value="ECO:0007669"/>
    <property type="project" value="UniProtKB-SubCell"/>
</dbReference>
<dbReference type="InterPro" id="IPR003742">
    <property type="entry name" value="RlmH-like"/>
</dbReference>
<keyword evidence="2 6" id="KW-0489">Methyltransferase</keyword>
<dbReference type="PANTHER" id="PTHR33603">
    <property type="entry name" value="METHYLTRANSFERASE"/>
    <property type="match status" value="1"/>
</dbReference>
<dbReference type="EMBL" id="CP053073">
    <property type="protein sequence ID" value="QJR13375.1"/>
    <property type="molecule type" value="Genomic_DNA"/>
</dbReference>
<keyword evidence="8" id="KW-1185">Reference proteome</keyword>
<dbReference type="HAMAP" id="MF_00658">
    <property type="entry name" value="23SrRNA_methyltr_H"/>
    <property type="match status" value="1"/>
</dbReference>
<feature type="binding site" evidence="6">
    <location>
        <begin position="123"/>
        <end position="128"/>
    </location>
    <ligand>
        <name>S-adenosyl-L-methionine</name>
        <dbReference type="ChEBI" id="CHEBI:59789"/>
    </ligand>
</feature>
<dbReference type="KEGG" id="upl:DSM104440_00158"/>
<evidence type="ECO:0000256" key="4">
    <source>
        <dbReference type="ARBA" id="ARBA00022691"/>
    </source>
</evidence>
<evidence type="ECO:0000256" key="3">
    <source>
        <dbReference type="ARBA" id="ARBA00022679"/>
    </source>
</evidence>
<dbReference type="SUPFAM" id="SSF75217">
    <property type="entry name" value="alpha/beta knot"/>
    <property type="match status" value="1"/>
</dbReference>
<dbReference type="EC" id="2.1.1.177" evidence="6"/>
<dbReference type="AlphaFoldDB" id="A0A6M4H205"/>
<dbReference type="GO" id="GO:0070038">
    <property type="term" value="F:rRNA (pseudouridine-N3-)-methyltransferase activity"/>
    <property type="evidence" value="ECO:0007669"/>
    <property type="project" value="UniProtKB-UniRule"/>
</dbReference>
<dbReference type="NCBIfam" id="NF000986">
    <property type="entry name" value="PRK00103.1-4"/>
    <property type="match status" value="1"/>
</dbReference>
<dbReference type="PIRSF" id="PIRSF004505">
    <property type="entry name" value="MT_bac"/>
    <property type="match status" value="1"/>
</dbReference>
<dbReference type="PANTHER" id="PTHR33603:SF1">
    <property type="entry name" value="RIBOSOMAL RNA LARGE SUBUNIT METHYLTRANSFERASE H"/>
    <property type="match status" value="1"/>
</dbReference>
<name>A0A6M4H205_9PROT</name>
<evidence type="ECO:0000256" key="5">
    <source>
        <dbReference type="ARBA" id="ARBA00038303"/>
    </source>
</evidence>
<comment type="subunit">
    <text evidence="6">Homodimer.</text>
</comment>
<dbReference type="InterPro" id="IPR029026">
    <property type="entry name" value="tRNA_m1G_MTases_N"/>
</dbReference>
<dbReference type="Proteomes" id="UP000503096">
    <property type="component" value="Chromosome"/>
</dbReference>
<dbReference type="InParanoid" id="A0A6M4H205"/>
<comment type="subcellular location">
    <subcellularLocation>
        <location evidence="6">Cytoplasm</location>
    </subcellularLocation>
</comment>
<keyword evidence="6" id="KW-0963">Cytoplasm</keyword>
<dbReference type="Pfam" id="PF02590">
    <property type="entry name" value="SPOUT_MTase"/>
    <property type="match status" value="1"/>
</dbReference>
<keyword evidence="1 6" id="KW-0698">rRNA processing</keyword>
<evidence type="ECO:0000313" key="8">
    <source>
        <dbReference type="Proteomes" id="UP000503096"/>
    </source>
</evidence>
<reference evidence="7 8" key="1">
    <citation type="submission" date="2020-04" db="EMBL/GenBank/DDBJ databases">
        <title>Usitatibacter rugosus gen. nov., sp. nov. and Usitatibacter palustris sp. nov., novel members of Usitatibacteraceae fam. nov. within the order Nitrosomonadales isolated from soil.</title>
        <authorList>
            <person name="Huber K.J."/>
            <person name="Neumann-Schaal M."/>
            <person name="Geppert A."/>
            <person name="Luckner M."/>
            <person name="Wanner G."/>
            <person name="Overmann J."/>
        </authorList>
    </citation>
    <scope>NUCLEOTIDE SEQUENCE [LARGE SCALE GENOMIC DNA]</scope>
    <source>
        <strain evidence="7 8">Swamp67</strain>
    </source>
</reference>
<comment type="catalytic activity">
    <reaction evidence="6">
        <text>pseudouridine(1915) in 23S rRNA + S-adenosyl-L-methionine = N(3)-methylpseudouridine(1915) in 23S rRNA + S-adenosyl-L-homocysteine + H(+)</text>
        <dbReference type="Rhea" id="RHEA:42752"/>
        <dbReference type="Rhea" id="RHEA-COMP:10221"/>
        <dbReference type="Rhea" id="RHEA-COMP:10222"/>
        <dbReference type="ChEBI" id="CHEBI:15378"/>
        <dbReference type="ChEBI" id="CHEBI:57856"/>
        <dbReference type="ChEBI" id="CHEBI:59789"/>
        <dbReference type="ChEBI" id="CHEBI:65314"/>
        <dbReference type="ChEBI" id="CHEBI:74486"/>
        <dbReference type="EC" id="2.1.1.177"/>
    </reaction>
</comment>
<organism evidence="7 8">
    <name type="scientific">Usitatibacter palustris</name>
    <dbReference type="NCBI Taxonomy" id="2732487"/>
    <lineage>
        <taxon>Bacteria</taxon>
        <taxon>Pseudomonadati</taxon>
        <taxon>Pseudomonadota</taxon>
        <taxon>Betaproteobacteria</taxon>
        <taxon>Nitrosomonadales</taxon>
        <taxon>Usitatibacteraceae</taxon>
        <taxon>Usitatibacter</taxon>
    </lineage>
</organism>
<evidence type="ECO:0000313" key="7">
    <source>
        <dbReference type="EMBL" id="QJR13375.1"/>
    </source>
</evidence>
<gene>
    <name evidence="6 7" type="primary">rlmH</name>
    <name evidence="7" type="ORF">DSM104440_00158</name>
</gene>
<accession>A0A6M4H205</accession>
<proteinExistence type="inferred from homology"/>
<dbReference type="Gene3D" id="3.40.1280.10">
    <property type="match status" value="1"/>
</dbReference>
<dbReference type="NCBIfam" id="TIGR00246">
    <property type="entry name" value="tRNA_RlmH_YbeA"/>
    <property type="match status" value="1"/>
</dbReference>
<feature type="binding site" evidence="6">
    <location>
        <position position="104"/>
    </location>
    <ligand>
        <name>S-adenosyl-L-methionine</name>
        <dbReference type="ChEBI" id="CHEBI:59789"/>
    </ligand>
</feature>
<comment type="function">
    <text evidence="6">Specifically methylates the pseudouridine at position 1915 (m3Psi1915) in 23S rRNA.</text>
</comment>
<feature type="binding site" evidence="6">
    <location>
        <position position="73"/>
    </location>
    <ligand>
        <name>S-adenosyl-L-methionine</name>
        <dbReference type="ChEBI" id="CHEBI:59789"/>
    </ligand>
</feature>
<dbReference type="FunCoup" id="A0A6M4H205">
    <property type="interactions" value="390"/>
</dbReference>
<protein>
    <recommendedName>
        <fullName evidence="6">Ribosomal RNA large subunit methyltransferase H</fullName>
        <ecNumber evidence="6">2.1.1.177</ecNumber>
    </recommendedName>
    <alternativeName>
        <fullName evidence="6">23S rRNA (pseudouridine1915-N3)-methyltransferase</fullName>
    </alternativeName>
    <alternativeName>
        <fullName evidence="6">23S rRNA m3Psi1915 methyltransferase</fullName>
    </alternativeName>
    <alternativeName>
        <fullName evidence="6">rRNA (pseudouridine-N3-)-methyltransferase RlmH</fullName>
    </alternativeName>
</protein>
<evidence type="ECO:0000256" key="2">
    <source>
        <dbReference type="ARBA" id="ARBA00022603"/>
    </source>
</evidence>
<comment type="similarity">
    <text evidence="5 6">Belongs to the RNA methyltransferase RlmH family.</text>
</comment>
<dbReference type="InterPro" id="IPR029028">
    <property type="entry name" value="Alpha/beta_knot_MTases"/>
</dbReference>
<dbReference type="CDD" id="cd18081">
    <property type="entry name" value="RlmH-like"/>
    <property type="match status" value="1"/>
</dbReference>